<feature type="coiled-coil region" evidence="2">
    <location>
        <begin position="281"/>
        <end position="315"/>
    </location>
</feature>
<dbReference type="HOGENOM" id="CLU_471972_0_0_1"/>
<dbReference type="KEGG" id="hro:HELRODRAFT_163446"/>
<evidence type="ECO:0000313" key="4">
    <source>
        <dbReference type="EMBL" id="ESN96387.1"/>
    </source>
</evidence>
<feature type="coiled-coil region" evidence="2">
    <location>
        <begin position="349"/>
        <end position="408"/>
    </location>
</feature>
<dbReference type="InterPro" id="IPR049258">
    <property type="entry name" value="ODAD1_CC"/>
</dbReference>
<dbReference type="InParanoid" id="T1EU22"/>
<keyword evidence="1 2" id="KW-0175">Coiled coil</keyword>
<keyword evidence="6" id="KW-1185">Reference proteome</keyword>
<evidence type="ECO:0000256" key="2">
    <source>
        <dbReference type="SAM" id="Coils"/>
    </source>
</evidence>
<sequence length="578" mass="67046">MEKSNDNSPRNNFIKKSKFSEHKLSAGTFMGDENMADMLNKLIGDHKSLFKQYRTYVIESDKLFAKYVLMVEALKQEHDTLKKLLPCESSDLMISKRKKKNIKDLSVLLEEEACLLKDISDTLEKIQRLQLTVNEKEKVLVMKKVDLGDLLDVAVSRCRRMRQLQELEDRKYDRSVQYNSVLNENKKLRKKIDEIKVTRDAYGTSYTNVLRQIEMTKLKKKFLLEEVQQFIEEKDSTVTMFNAILSGSKKEDDLYQQKIESMKQMIRNDTKTLDFLVKKLNERTDLKAVEAEQRLEELRETLEEEGKLLSFQQEALEAIQDLTEEKEGYMMVHTYNQKEADKMALFNYIADLNGELTHLKQKHASLLKDIDALKADDVATKENYTMEMKKNEKKYSDLMREMEKCNEESCRTNTTIETIKQFIECTFKRLGCDMGAMEKKLGLDVDINPNNMTVFLSEIEVDVAKLIHSYNYGLRLKSLTNYEHLKDEAGKAVIRETMKTFESVIPYVDEAENFKSVEVPHSALAIPTKDEFASNMESSASDLTITRARTKAEFEEAAKKLIASRSASNAKRRSKFIK</sequence>
<accession>T1EU22</accession>
<dbReference type="OMA" id="NIRCHVE"/>
<dbReference type="AlphaFoldDB" id="T1EU22"/>
<reference evidence="4 6" key="2">
    <citation type="journal article" date="2013" name="Nature">
        <title>Insights into bilaterian evolution from three spiralian genomes.</title>
        <authorList>
            <person name="Simakov O."/>
            <person name="Marletaz F."/>
            <person name="Cho S.J."/>
            <person name="Edsinger-Gonzales E."/>
            <person name="Havlak P."/>
            <person name="Hellsten U."/>
            <person name="Kuo D.H."/>
            <person name="Larsson T."/>
            <person name="Lv J."/>
            <person name="Arendt D."/>
            <person name="Savage R."/>
            <person name="Osoegawa K."/>
            <person name="de Jong P."/>
            <person name="Grimwood J."/>
            <person name="Chapman J.A."/>
            <person name="Shapiro H."/>
            <person name="Aerts A."/>
            <person name="Otillar R.P."/>
            <person name="Terry A.Y."/>
            <person name="Boore J.L."/>
            <person name="Grigoriev I.V."/>
            <person name="Lindberg D.R."/>
            <person name="Seaver E.C."/>
            <person name="Weisblat D.A."/>
            <person name="Putnam N.H."/>
            <person name="Rokhsar D.S."/>
        </authorList>
    </citation>
    <scope>NUCLEOTIDE SEQUENCE</scope>
</reference>
<dbReference type="InterPro" id="IPR051876">
    <property type="entry name" value="ODA-DC/CCD"/>
</dbReference>
<dbReference type="FunCoup" id="T1EU22">
    <property type="interactions" value="5"/>
</dbReference>
<protein>
    <recommendedName>
        <fullName evidence="3">ODAD1 central coiled coil region domain-containing protein</fullName>
    </recommendedName>
</protein>
<dbReference type="Pfam" id="PF21773">
    <property type="entry name" value="ODAD1_CC"/>
    <property type="match status" value="1"/>
</dbReference>
<dbReference type="EMBL" id="KB097495">
    <property type="protein sequence ID" value="ESN96387.1"/>
    <property type="molecule type" value="Genomic_DNA"/>
</dbReference>
<organism evidence="5 6">
    <name type="scientific">Helobdella robusta</name>
    <name type="common">Californian leech</name>
    <dbReference type="NCBI Taxonomy" id="6412"/>
    <lineage>
        <taxon>Eukaryota</taxon>
        <taxon>Metazoa</taxon>
        <taxon>Spiralia</taxon>
        <taxon>Lophotrochozoa</taxon>
        <taxon>Annelida</taxon>
        <taxon>Clitellata</taxon>
        <taxon>Hirudinea</taxon>
        <taxon>Rhynchobdellida</taxon>
        <taxon>Glossiphoniidae</taxon>
        <taxon>Helobdella</taxon>
    </lineage>
</organism>
<dbReference type="EnsemblMetazoa" id="HelroT163446">
    <property type="protein sequence ID" value="HelroP163446"/>
    <property type="gene ID" value="HelroG163446"/>
</dbReference>
<proteinExistence type="predicted"/>
<reference evidence="6" key="1">
    <citation type="submission" date="2012-12" db="EMBL/GenBank/DDBJ databases">
        <authorList>
            <person name="Hellsten U."/>
            <person name="Grimwood J."/>
            <person name="Chapman J.A."/>
            <person name="Shapiro H."/>
            <person name="Aerts A."/>
            <person name="Otillar R.P."/>
            <person name="Terry A.Y."/>
            <person name="Boore J.L."/>
            <person name="Simakov O."/>
            <person name="Marletaz F."/>
            <person name="Cho S.-J."/>
            <person name="Edsinger-Gonzales E."/>
            <person name="Havlak P."/>
            <person name="Kuo D.-H."/>
            <person name="Larsson T."/>
            <person name="Lv J."/>
            <person name="Arendt D."/>
            <person name="Savage R."/>
            <person name="Osoegawa K."/>
            <person name="de Jong P."/>
            <person name="Lindberg D.R."/>
            <person name="Seaver E.C."/>
            <person name="Weisblat D.A."/>
            <person name="Putnam N.H."/>
            <person name="Grigoriev I.V."/>
            <person name="Rokhsar D.S."/>
        </authorList>
    </citation>
    <scope>NUCLEOTIDE SEQUENCE</scope>
</reference>
<dbReference type="Proteomes" id="UP000015101">
    <property type="component" value="Unassembled WGS sequence"/>
</dbReference>
<dbReference type="STRING" id="6412.T1EU22"/>
<evidence type="ECO:0000313" key="5">
    <source>
        <dbReference type="EnsemblMetazoa" id="HelroP163446"/>
    </source>
</evidence>
<dbReference type="EMBL" id="AMQM01001385">
    <property type="status" value="NOT_ANNOTATED_CDS"/>
    <property type="molecule type" value="Genomic_DNA"/>
</dbReference>
<name>T1EU22_HELRO</name>
<evidence type="ECO:0000313" key="6">
    <source>
        <dbReference type="Proteomes" id="UP000015101"/>
    </source>
</evidence>
<dbReference type="PANTHER" id="PTHR21694:SF18">
    <property type="entry name" value="COILED-COIL DOMAIN-CONTAINING PROTEIN 63"/>
    <property type="match status" value="1"/>
</dbReference>
<dbReference type="GeneID" id="20200072"/>
<dbReference type="RefSeq" id="XP_009025558.1">
    <property type="nucleotide sequence ID" value="XM_009027310.1"/>
</dbReference>
<feature type="domain" description="ODAD1 central coiled coil region" evidence="3">
    <location>
        <begin position="162"/>
        <end position="442"/>
    </location>
</feature>
<dbReference type="CTD" id="20200072"/>
<dbReference type="OrthoDB" id="6766775at2759"/>
<evidence type="ECO:0000259" key="3">
    <source>
        <dbReference type="Pfam" id="PF21773"/>
    </source>
</evidence>
<gene>
    <name evidence="5" type="primary">20200072</name>
    <name evidence="4" type="ORF">HELRODRAFT_163446</name>
</gene>
<reference evidence="5" key="3">
    <citation type="submission" date="2015-06" db="UniProtKB">
        <authorList>
            <consortium name="EnsemblMetazoa"/>
        </authorList>
    </citation>
    <scope>IDENTIFICATION</scope>
</reference>
<evidence type="ECO:0000256" key="1">
    <source>
        <dbReference type="ARBA" id="ARBA00023054"/>
    </source>
</evidence>
<dbReference type="PANTHER" id="PTHR21694">
    <property type="entry name" value="COILED-COIL DOMAIN-CONTAINING PROTEIN 63"/>
    <property type="match status" value="1"/>
</dbReference>